<evidence type="ECO:0000313" key="2">
    <source>
        <dbReference type="EMBL" id="PJB17636.1"/>
    </source>
</evidence>
<name>A0A2M8AJ86_9BACT</name>
<dbReference type="Proteomes" id="UP000230611">
    <property type="component" value="Unassembled WGS sequence"/>
</dbReference>
<organism evidence="2 3">
    <name type="scientific">Candidatus Falkowbacteria bacterium CG_4_9_14_3_um_filter_38_19</name>
    <dbReference type="NCBI Taxonomy" id="1974559"/>
    <lineage>
        <taxon>Bacteria</taxon>
        <taxon>Candidatus Falkowiibacteriota</taxon>
    </lineage>
</organism>
<reference evidence="3" key="1">
    <citation type="submission" date="2017-09" db="EMBL/GenBank/DDBJ databases">
        <title>Depth-based differentiation of microbial function through sediment-hosted aquifers and enrichment of novel symbionts in the deep terrestrial subsurface.</title>
        <authorList>
            <person name="Probst A.J."/>
            <person name="Ladd B."/>
            <person name="Jarett J.K."/>
            <person name="Geller-Mcgrath D.E."/>
            <person name="Sieber C.M.K."/>
            <person name="Emerson J.B."/>
            <person name="Anantharaman K."/>
            <person name="Thomas B.C."/>
            <person name="Malmstrom R."/>
            <person name="Stieglmeier M."/>
            <person name="Klingl A."/>
            <person name="Woyke T."/>
            <person name="Ryan C.M."/>
            <person name="Banfield J.F."/>
        </authorList>
    </citation>
    <scope>NUCLEOTIDE SEQUENCE [LARGE SCALE GENOMIC DNA]</scope>
</reference>
<gene>
    <name evidence="2" type="ORF">CO116_00615</name>
</gene>
<keyword evidence="1" id="KW-0472">Membrane</keyword>
<feature type="transmembrane region" description="Helical" evidence="1">
    <location>
        <begin position="5"/>
        <end position="20"/>
    </location>
</feature>
<dbReference type="InterPro" id="IPR019277">
    <property type="entry name" value="DUF2304"/>
</dbReference>
<feature type="non-terminal residue" evidence="2">
    <location>
        <position position="87"/>
    </location>
</feature>
<feature type="transmembrane region" description="Helical" evidence="1">
    <location>
        <begin position="58"/>
        <end position="82"/>
    </location>
</feature>
<feature type="transmembrane region" description="Helical" evidence="1">
    <location>
        <begin position="32"/>
        <end position="52"/>
    </location>
</feature>
<dbReference type="EMBL" id="PFUO01000030">
    <property type="protein sequence ID" value="PJB17636.1"/>
    <property type="molecule type" value="Genomic_DNA"/>
</dbReference>
<proteinExistence type="predicted"/>
<keyword evidence="1" id="KW-1133">Transmembrane helix</keyword>
<evidence type="ECO:0000256" key="1">
    <source>
        <dbReference type="SAM" id="Phobius"/>
    </source>
</evidence>
<comment type="caution">
    <text evidence="2">The sequence shown here is derived from an EMBL/GenBank/DDBJ whole genome shotgun (WGS) entry which is preliminary data.</text>
</comment>
<keyword evidence="1" id="KW-0812">Transmembrane</keyword>
<dbReference type="AlphaFoldDB" id="A0A2M8AJ86"/>
<sequence length="87" mass="10156">MLQQIIALIIIAFFLARLLWQKQKKQIAVTEFIFWFLFWLLAASAIIFLKWLDKLVGSLGFSGSGIDTLLYLSIALLFYLIFKLRLK</sequence>
<evidence type="ECO:0000313" key="3">
    <source>
        <dbReference type="Proteomes" id="UP000230611"/>
    </source>
</evidence>
<dbReference type="Pfam" id="PF10066">
    <property type="entry name" value="DUF2304"/>
    <property type="match status" value="1"/>
</dbReference>
<accession>A0A2M8AJ86</accession>
<protein>
    <submittedName>
        <fullName evidence="2">DUF2304 domain-containing protein</fullName>
    </submittedName>
</protein>